<gene>
    <name evidence="2" type="ORF">OBBRIDRAFT_722456</name>
</gene>
<feature type="compositionally biased region" description="Low complexity" evidence="1">
    <location>
        <begin position="267"/>
        <end position="280"/>
    </location>
</feature>
<reference evidence="2 3" key="1">
    <citation type="submission" date="2016-07" db="EMBL/GenBank/DDBJ databases">
        <title>Draft genome of the white-rot fungus Obba rivulosa 3A-2.</title>
        <authorList>
            <consortium name="DOE Joint Genome Institute"/>
            <person name="Miettinen O."/>
            <person name="Riley R."/>
            <person name="Acob R."/>
            <person name="Barry K."/>
            <person name="Cullen D."/>
            <person name="De Vries R."/>
            <person name="Hainaut M."/>
            <person name="Hatakka A."/>
            <person name="Henrissat B."/>
            <person name="Hilden K."/>
            <person name="Kuo R."/>
            <person name="Labutti K."/>
            <person name="Lipzen A."/>
            <person name="Makela M.R."/>
            <person name="Sandor L."/>
            <person name="Spatafora J.W."/>
            <person name="Grigoriev I.V."/>
            <person name="Hibbett D.S."/>
        </authorList>
    </citation>
    <scope>NUCLEOTIDE SEQUENCE [LARGE SCALE GENOMIC DNA]</scope>
    <source>
        <strain evidence="2 3">3A-2</strain>
    </source>
</reference>
<evidence type="ECO:0000313" key="2">
    <source>
        <dbReference type="EMBL" id="OCH94579.1"/>
    </source>
</evidence>
<keyword evidence="3" id="KW-1185">Reference proteome</keyword>
<dbReference type="EMBL" id="KV722342">
    <property type="protein sequence ID" value="OCH94579.1"/>
    <property type="molecule type" value="Genomic_DNA"/>
</dbReference>
<protein>
    <submittedName>
        <fullName evidence="2">Uncharacterized protein</fullName>
    </submittedName>
</protein>
<dbReference type="AlphaFoldDB" id="A0A8E2DRL0"/>
<feature type="compositionally biased region" description="Polar residues" evidence="1">
    <location>
        <begin position="25"/>
        <end position="35"/>
    </location>
</feature>
<dbReference type="OrthoDB" id="3271284at2759"/>
<feature type="region of interest" description="Disordered" evidence="1">
    <location>
        <begin position="264"/>
        <end position="304"/>
    </location>
</feature>
<organism evidence="2 3">
    <name type="scientific">Obba rivulosa</name>
    <dbReference type="NCBI Taxonomy" id="1052685"/>
    <lineage>
        <taxon>Eukaryota</taxon>
        <taxon>Fungi</taxon>
        <taxon>Dikarya</taxon>
        <taxon>Basidiomycota</taxon>
        <taxon>Agaricomycotina</taxon>
        <taxon>Agaricomycetes</taxon>
        <taxon>Polyporales</taxon>
        <taxon>Gelatoporiaceae</taxon>
        <taxon>Obba</taxon>
    </lineage>
</organism>
<feature type="region of interest" description="Disordered" evidence="1">
    <location>
        <begin position="1"/>
        <end position="35"/>
    </location>
</feature>
<dbReference type="Proteomes" id="UP000250043">
    <property type="component" value="Unassembled WGS sequence"/>
</dbReference>
<sequence>MQRSRNGSVSSLMSNGGGNSHTSRKASTVSLSGPSPKFQTTKVKFRGLTMDQAKWQWSQHDLQEIVRQAIKDSSDASGIRVLPLDVVTEALPAEVHRLEAHSAELRTQYKLGVRKRRTILAALRFMFDDSNIDQNSVTKMVNDLTEVSDNLDEVAEELYSVTDQLNQLTHLRDVHSGGALAMGLHKLNGALMKHFEEVEKLRGQVATLEAERDEAWKQAQEVAQDFDDLADRMVDQSALTPLSPSRRSSRVIIARKTSLRASKAGLRSSYRTHSARSSVSSRHRLSTAGSPALRSAGANIPPVPPLPLRTPLGIVTSSLPTQSSFDTLSGSPSSSFKAIDEAQKELCEMLGISVKELKVQRTRRRSVSGAAETNQRVDSPTMVRRNSEILSPGLRL</sequence>
<name>A0A8E2DRL0_9APHY</name>
<accession>A0A8E2DRL0</accession>
<evidence type="ECO:0000313" key="3">
    <source>
        <dbReference type="Proteomes" id="UP000250043"/>
    </source>
</evidence>
<feature type="compositionally biased region" description="Polar residues" evidence="1">
    <location>
        <begin position="1"/>
        <end position="14"/>
    </location>
</feature>
<proteinExistence type="predicted"/>
<evidence type="ECO:0000256" key="1">
    <source>
        <dbReference type="SAM" id="MobiDB-lite"/>
    </source>
</evidence>